<organism evidence="1 2">
    <name type="scientific">Stenotrophomonas maltophilia</name>
    <name type="common">Pseudomonas maltophilia</name>
    <name type="synonym">Xanthomonas maltophilia</name>
    <dbReference type="NCBI Taxonomy" id="40324"/>
    <lineage>
        <taxon>Bacteria</taxon>
        <taxon>Pseudomonadati</taxon>
        <taxon>Pseudomonadota</taxon>
        <taxon>Gammaproteobacteria</taxon>
        <taxon>Lysobacterales</taxon>
        <taxon>Lysobacteraceae</taxon>
        <taxon>Stenotrophomonas</taxon>
        <taxon>Stenotrophomonas maltophilia group</taxon>
    </lineage>
</organism>
<evidence type="ECO:0000313" key="1">
    <source>
        <dbReference type="EMBL" id="PZS93315.1"/>
    </source>
</evidence>
<name>A0A2W6JBU2_STEMA</name>
<accession>A0A2W6JBU2</accession>
<gene>
    <name evidence="1" type="ORF">A7X83_05835</name>
</gene>
<evidence type="ECO:0000313" key="2">
    <source>
        <dbReference type="Proteomes" id="UP000249614"/>
    </source>
</evidence>
<proteinExistence type="predicted"/>
<dbReference type="Proteomes" id="UP000249614">
    <property type="component" value="Unassembled WGS sequence"/>
</dbReference>
<sequence>MAWIYRWEPQPFGGCEPTGHLWVRTLVRTLLPHDRWDGIALSGLARLDGLMIEPKGRGAMC</sequence>
<comment type="caution">
    <text evidence="1">The sequence shown here is derived from an EMBL/GenBank/DDBJ whole genome shotgun (WGS) entry which is preliminary data.</text>
</comment>
<dbReference type="AlphaFoldDB" id="A0A2W6JBU2"/>
<reference evidence="1 2" key="1">
    <citation type="submission" date="2016-05" db="EMBL/GenBank/DDBJ databases">
        <authorList>
            <person name="Lavstsen T."/>
            <person name="Jespersen J.S."/>
        </authorList>
    </citation>
    <scope>NUCLEOTIDE SEQUENCE [LARGE SCALE GENOMIC DNA]</scope>
    <source>
        <strain evidence="1 2">SM-5815</strain>
    </source>
</reference>
<dbReference type="EMBL" id="LXXM01000124">
    <property type="protein sequence ID" value="PZS93315.1"/>
    <property type="molecule type" value="Genomic_DNA"/>
</dbReference>
<protein>
    <submittedName>
        <fullName evidence="1">Uncharacterized protein</fullName>
    </submittedName>
</protein>